<evidence type="ECO:0000313" key="4">
    <source>
        <dbReference type="EMBL" id="CAD6271376.1"/>
    </source>
</evidence>
<accession>A0A811RLN3</accession>
<feature type="transmembrane region" description="Helical" evidence="2">
    <location>
        <begin position="91"/>
        <end position="112"/>
    </location>
</feature>
<keyword evidence="5" id="KW-1185">Reference proteome</keyword>
<feature type="compositionally biased region" description="Polar residues" evidence="1">
    <location>
        <begin position="434"/>
        <end position="448"/>
    </location>
</feature>
<dbReference type="Gene3D" id="3.40.140.10">
    <property type="entry name" value="Cytidine Deaminase, domain 2"/>
    <property type="match status" value="2"/>
</dbReference>
<dbReference type="AlphaFoldDB" id="A0A811RLN3"/>
<gene>
    <name evidence="4" type="ORF">NCGR_LOCUS54662</name>
</gene>
<protein>
    <recommendedName>
        <fullName evidence="3">BRCC36 C-terminal helical domain-containing protein</fullName>
    </recommendedName>
</protein>
<feature type="domain" description="BRCC36 C-terminal helical" evidence="3">
    <location>
        <begin position="328"/>
        <end position="411"/>
    </location>
</feature>
<sequence length="463" mass="51246">MSLSSVKIGEEVWLTCLSHALTTETEEVMGLLLGDIELSSKGATALIWGASPQMRCERKKDRVEVNPELLAASSAQAEISFSPLPFFFSEILLVPLPLVLCGVVLSFLGAGLNSCSHKMTATIKRDYEGDRMVPLAPTYHRSAVPYVRTQAMFQLLDTGFVGLIFSCFSEDAQKVGKIQVTAFQSEGGQQHALPLSTIAPVIDLDSSFSSSDNAFASHSASVEGMEQDTGDSRASKNNKAWKRSIDFYSHPDTNHSTNYQPRENALILYNPDNTQEASVDPYDSDMTPSLQEALHRSTMDISGAEYRGKEVPLFVLPTRYLLKLDTTMTSYCDMQRVLFEEEQSAYNQAMQQNICDGKIHPLTSIHHTSTYNSSLCKLMEYCLSPAVTTLQDRLKENELRLSMLQEEAKQLEADTQSMRNDSPRRVMNHGAGGNSSPMAQSRHPFSNQGSPRSPRGGSRRRAC</sequence>
<comment type="caution">
    <text evidence="4">The sequence shown here is derived from an EMBL/GenBank/DDBJ whole genome shotgun (WGS) entry which is preliminary data.</text>
</comment>
<feature type="region of interest" description="Disordered" evidence="1">
    <location>
        <begin position="410"/>
        <end position="463"/>
    </location>
</feature>
<dbReference type="EMBL" id="CAJGYO010000016">
    <property type="protein sequence ID" value="CAD6271376.1"/>
    <property type="molecule type" value="Genomic_DNA"/>
</dbReference>
<organism evidence="4 5">
    <name type="scientific">Miscanthus lutarioriparius</name>
    <dbReference type="NCBI Taxonomy" id="422564"/>
    <lineage>
        <taxon>Eukaryota</taxon>
        <taxon>Viridiplantae</taxon>
        <taxon>Streptophyta</taxon>
        <taxon>Embryophyta</taxon>
        <taxon>Tracheophyta</taxon>
        <taxon>Spermatophyta</taxon>
        <taxon>Magnoliopsida</taxon>
        <taxon>Liliopsida</taxon>
        <taxon>Poales</taxon>
        <taxon>Poaceae</taxon>
        <taxon>PACMAD clade</taxon>
        <taxon>Panicoideae</taxon>
        <taxon>Andropogonodae</taxon>
        <taxon>Andropogoneae</taxon>
        <taxon>Saccharinae</taxon>
        <taxon>Miscanthus</taxon>
    </lineage>
</organism>
<keyword evidence="2" id="KW-1133">Transmembrane helix</keyword>
<dbReference type="Pfam" id="PF18110">
    <property type="entry name" value="BRCC36_C"/>
    <property type="match status" value="1"/>
</dbReference>
<dbReference type="PANTHER" id="PTHR10410">
    <property type="entry name" value="EUKARYOTIC TRANSLATION INITIATION FACTOR 3 -RELATED"/>
    <property type="match status" value="1"/>
</dbReference>
<dbReference type="InterPro" id="IPR050242">
    <property type="entry name" value="JAMM_MPN+_peptidase_M67A"/>
</dbReference>
<evidence type="ECO:0000259" key="3">
    <source>
        <dbReference type="Pfam" id="PF18110"/>
    </source>
</evidence>
<evidence type="ECO:0000256" key="1">
    <source>
        <dbReference type="SAM" id="MobiDB-lite"/>
    </source>
</evidence>
<evidence type="ECO:0000313" key="5">
    <source>
        <dbReference type="Proteomes" id="UP000604825"/>
    </source>
</evidence>
<keyword evidence="2" id="KW-0472">Membrane</keyword>
<dbReference type="InterPro" id="IPR040749">
    <property type="entry name" value="BRCC36_C"/>
</dbReference>
<keyword evidence="2" id="KW-0812">Transmembrane</keyword>
<proteinExistence type="predicted"/>
<name>A0A811RLN3_9POAL</name>
<dbReference type="OrthoDB" id="446074at2759"/>
<reference evidence="4" key="1">
    <citation type="submission" date="2020-10" db="EMBL/GenBank/DDBJ databases">
        <authorList>
            <person name="Han B."/>
            <person name="Lu T."/>
            <person name="Zhao Q."/>
            <person name="Huang X."/>
            <person name="Zhao Y."/>
        </authorList>
    </citation>
    <scope>NUCLEOTIDE SEQUENCE</scope>
</reference>
<dbReference type="Proteomes" id="UP000604825">
    <property type="component" value="Unassembled WGS sequence"/>
</dbReference>
<evidence type="ECO:0000256" key="2">
    <source>
        <dbReference type="SAM" id="Phobius"/>
    </source>
</evidence>